<name>A0ABS6UZH9_9PSEU</name>
<keyword evidence="3" id="KW-1185">Reference proteome</keyword>
<protein>
    <recommendedName>
        <fullName evidence="4">DNA-binding protein</fullName>
    </recommendedName>
</protein>
<dbReference type="RefSeq" id="WP_218601024.1">
    <property type="nucleotide sequence ID" value="NZ_JADQDJ010000009.1"/>
</dbReference>
<dbReference type="Proteomes" id="UP000694287">
    <property type="component" value="Unassembled WGS sequence"/>
</dbReference>
<feature type="compositionally biased region" description="Basic and acidic residues" evidence="1">
    <location>
        <begin position="147"/>
        <end position="178"/>
    </location>
</feature>
<evidence type="ECO:0008006" key="4">
    <source>
        <dbReference type="Google" id="ProtNLM"/>
    </source>
</evidence>
<proteinExistence type="predicted"/>
<dbReference type="EMBL" id="JADQDK010000001">
    <property type="protein sequence ID" value="MBW0137678.1"/>
    <property type="molecule type" value="Genomic_DNA"/>
</dbReference>
<sequence length="178" mass="19102">MIRDVWLSAADWNDDDITEPPSRLLNLAVIAGQAYIGVHIGDENGDPAVQLSAIQVSARSLLLALRAALHDDDHPSGAGPGLPSAGRTGELRPAHSHQPWTEDLDTQLRDTWFACTATTPAPIIEEIAEAMGRSTSGIRARLLRIGCDPDRPGSEQSDDRVDPQPAESQDRDEPAESG</sequence>
<comment type="caution">
    <text evidence="2">The sequence shown here is derived from an EMBL/GenBank/DDBJ whole genome shotgun (WGS) entry which is preliminary data.</text>
</comment>
<reference evidence="2 3" key="1">
    <citation type="submission" date="2020-11" db="EMBL/GenBank/DDBJ databases">
        <title>Pseudonocardia abyssalis sp. nov. and Pseudonocardia oceani sp. nov., description and phylogenomic analysis of two novel actinomycetes isolated from the deep Southern Ocean.</title>
        <authorList>
            <person name="Parra J."/>
        </authorList>
    </citation>
    <scope>NUCLEOTIDE SEQUENCE [LARGE SCALE GENOMIC DNA]</scope>
    <source>
        <strain evidence="2 3">KRD-168</strain>
    </source>
</reference>
<accession>A0ABS6UZH9</accession>
<evidence type="ECO:0000256" key="1">
    <source>
        <dbReference type="SAM" id="MobiDB-lite"/>
    </source>
</evidence>
<feature type="region of interest" description="Disordered" evidence="1">
    <location>
        <begin position="72"/>
        <end position="99"/>
    </location>
</feature>
<organism evidence="2 3">
    <name type="scientific">Pseudonocardia abyssalis</name>
    <dbReference type="NCBI Taxonomy" id="2792008"/>
    <lineage>
        <taxon>Bacteria</taxon>
        <taxon>Bacillati</taxon>
        <taxon>Actinomycetota</taxon>
        <taxon>Actinomycetes</taxon>
        <taxon>Pseudonocardiales</taxon>
        <taxon>Pseudonocardiaceae</taxon>
        <taxon>Pseudonocardia</taxon>
    </lineage>
</organism>
<feature type="region of interest" description="Disordered" evidence="1">
    <location>
        <begin position="144"/>
        <end position="178"/>
    </location>
</feature>
<evidence type="ECO:0000313" key="3">
    <source>
        <dbReference type="Proteomes" id="UP000694287"/>
    </source>
</evidence>
<gene>
    <name evidence="2" type="ORF">I4I81_25945</name>
</gene>
<evidence type="ECO:0000313" key="2">
    <source>
        <dbReference type="EMBL" id="MBW0137678.1"/>
    </source>
</evidence>